<evidence type="ECO:0008006" key="6">
    <source>
        <dbReference type="Google" id="ProtNLM"/>
    </source>
</evidence>
<dbReference type="STRING" id="1563681.BFP71_19070"/>
<dbReference type="GO" id="GO:0016780">
    <property type="term" value="F:phosphotransferase activity, for other substituted phosphate groups"/>
    <property type="evidence" value="ECO:0007669"/>
    <property type="project" value="InterPro"/>
</dbReference>
<keyword evidence="5" id="KW-1185">Reference proteome</keyword>
<feature type="transmembrane region" description="Helical" evidence="3">
    <location>
        <begin position="97"/>
        <end position="116"/>
    </location>
</feature>
<evidence type="ECO:0000256" key="2">
    <source>
        <dbReference type="RuleBase" id="RU003750"/>
    </source>
</evidence>
<dbReference type="Gene3D" id="1.20.120.1760">
    <property type="match status" value="1"/>
</dbReference>
<reference evidence="4 5" key="1">
    <citation type="submission" date="2016-08" db="EMBL/GenBank/DDBJ databases">
        <title>Draft genome of Fabibacter sp. strain SK-8.</title>
        <authorList>
            <person name="Wong S.-K."/>
            <person name="Hamasaki K."/>
            <person name="Yoshizawa S."/>
        </authorList>
    </citation>
    <scope>NUCLEOTIDE SEQUENCE [LARGE SCALE GENOMIC DNA]</scope>
    <source>
        <strain evidence="4 5">SK-8</strain>
    </source>
</reference>
<dbReference type="RefSeq" id="WP_069836989.1">
    <property type="nucleotide sequence ID" value="NZ_MDGQ01000005.1"/>
</dbReference>
<dbReference type="GO" id="GO:0008654">
    <property type="term" value="P:phospholipid biosynthetic process"/>
    <property type="evidence" value="ECO:0007669"/>
    <property type="project" value="InterPro"/>
</dbReference>
<evidence type="ECO:0000256" key="3">
    <source>
        <dbReference type="SAM" id="Phobius"/>
    </source>
</evidence>
<name>A0A1E5T273_9BACT</name>
<evidence type="ECO:0000313" key="4">
    <source>
        <dbReference type="EMBL" id="OEK05485.1"/>
    </source>
</evidence>
<dbReference type="InterPro" id="IPR048254">
    <property type="entry name" value="CDP_ALCOHOL_P_TRANSF_CS"/>
</dbReference>
<comment type="caution">
    <text evidence="4">The sequence shown here is derived from an EMBL/GenBank/DDBJ whole genome shotgun (WGS) entry which is preliminary data.</text>
</comment>
<keyword evidence="1 2" id="KW-0808">Transferase</keyword>
<feature type="transmembrane region" description="Helical" evidence="3">
    <location>
        <begin position="191"/>
        <end position="208"/>
    </location>
</feature>
<sequence length="237" mass="26251">MNWAVKNIPNFFTLLNLSLGVIAIHLVMTNNAASAPTVHYYVLAAGICDLLDGLLARKLKVQSNFGLQLDSLADLITFGVLPFFIYVQYVGLNDEGYLLLLVPVCSAIRLAVFNLADDQKTEFKGISTTAHGIFVATLPVIIYANESWFGNLLTDNSYVIIAIALFFSWLMVSPLRMISLKFSNTSLKENWPKYLLIASSLTLIVVKGYEASPYIMIIYILLSVVSNFKPLRNKTGA</sequence>
<dbReference type="EMBL" id="MDGQ01000005">
    <property type="protein sequence ID" value="OEK05485.1"/>
    <property type="molecule type" value="Genomic_DNA"/>
</dbReference>
<dbReference type="GO" id="GO:0016020">
    <property type="term" value="C:membrane"/>
    <property type="evidence" value="ECO:0007669"/>
    <property type="project" value="InterPro"/>
</dbReference>
<proteinExistence type="inferred from homology"/>
<keyword evidence="3" id="KW-0812">Transmembrane</keyword>
<evidence type="ECO:0000256" key="1">
    <source>
        <dbReference type="ARBA" id="ARBA00022679"/>
    </source>
</evidence>
<keyword evidence="3" id="KW-1133">Transmembrane helix</keyword>
<dbReference type="PROSITE" id="PS00379">
    <property type="entry name" value="CDP_ALCOHOL_P_TRANSF"/>
    <property type="match status" value="1"/>
</dbReference>
<feature type="transmembrane region" description="Helical" evidence="3">
    <location>
        <begin position="12"/>
        <end position="28"/>
    </location>
</feature>
<accession>A0A1E5T273</accession>
<feature type="transmembrane region" description="Helical" evidence="3">
    <location>
        <begin position="157"/>
        <end position="179"/>
    </location>
</feature>
<feature type="transmembrane region" description="Helical" evidence="3">
    <location>
        <begin position="128"/>
        <end position="145"/>
    </location>
</feature>
<dbReference type="OrthoDB" id="9777147at2"/>
<dbReference type="InterPro" id="IPR000462">
    <property type="entry name" value="CDP-OH_P_trans"/>
</dbReference>
<dbReference type="Proteomes" id="UP000095552">
    <property type="component" value="Unassembled WGS sequence"/>
</dbReference>
<protein>
    <recommendedName>
        <fullName evidence="6">CDP-diacylglycerol--serine O-phosphatidyltransferase</fullName>
    </recommendedName>
</protein>
<gene>
    <name evidence="4" type="ORF">BFP71_19070</name>
</gene>
<dbReference type="AlphaFoldDB" id="A0A1E5T273"/>
<comment type="similarity">
    <text evidence="2">Belongs to the CDP-alcohol phosphatidyltransferase class-I family.</text>
</comment>
<feature type="transmembrane region" description="Helical" evidence="3">
    <location>
        <begin position="71"/>
        <end position="91"/>
    </location>
</feature>
<organism evidence="4 5">
    <name type="scientific">Roseivirga misakiensis</name>
    <dbReference type="NCBI Taxonomy" id="1563681"/>
    <lineage>
        <taxon>Bacteria</taxon>
        <taxon>Pseudomonadati</taxon>
        <taxon>Bacteroidota</taxon>
        <taxon>Cytophagia</taxon>
        <taxon>Cytophagales</taxon>
        <taxon>Roseivirgaceae</taxon>
        <taxon>Roseivirga</taxon>
    </lineage>
</organism>
<dbReference type="InterPro" id="IPR043130">
    <property type="entry name" value="CDP-OH_PTrfase_TM_dom"/>
</dbReference>
<keyword evidence="3" id="KW-0472">Membrane</keyword>
<evidence type="ECO:0000313" key="5">
    <source>
        <dbReference type="Proteomes" id="UP000095552"/>
    </source>
</evidence>
<dbReference type="Pfam" id="PF01066">
    <property type="entry name" value="CDP-OH_P_transf"/>
    <property type="match status" value="1"/>
</dbReference>